<keyword evidence="3" id="KW-1185">Reference proteome</keyword>
<evidence type="ECO:0000313" key="1">
    <source>
        <dbReference type="EMBL" id="MCZ3365039.1"/>
    </source>
</evidence>
<proteinExistence type="predicted"/>
<comment type="caution">
    <text evidence="2">The sequence shown here is derived from an EMBL/GenBank/DDBJ whole genome shotgun (WGS) entry which is preliminary data.</text>
</comment>
<protein>
    <submittedName>
        <fullName evidence="2">Polymer-forming cytoskeletal protein</fullName>
    </submittedName>
</protein>
<evidence type="ECO:0000313" key="3">
    <source>
        <dbReference type="Proteomes" id="UP001068021"/>
    </source>
</evidence>
<reference evidence="2" key="1">
    <citation type="submission" date="2022-12" db="EMBL/GenBank/DDBJ databases">
        <title>Reclassification of two methanogenic archaea species isolated from the Kolyma lowland permafrost.</title>
        <authorList>
            <person name="Trubitsyn V.E."/>
            <person name="Rivkina E.M."/>
            <person name="Shcherbakova V.A."/>
        </authorList>
    </citation>
    <scope>NUCLEOTIDE SEQUENCE</scope>
    <source>
        <strain evidence="1">M2</strain>
        <strain evidence="2">MK4</strain>
    </source>
</reference>
<dbReference type="Pfam" id="PF04519">
    <property type="entry name" value="Bactofilin"/>
    <property type="match status" value="1"/>
</dbReference>
<dbReference type="EMBL" id="JAPVER010000018">
    <property type="protein sequence ID" value="MCZ3365039.1"/>
    <property type="molecule type" value="Genomic_DNA"/>
</dbReference>
<dbReference type="EMBL" id="JAPVES010000030">
    <property type="protein sequence ID" value="MCZ3372794.1"/>
    <property type="molecule type" value="Genomic_DNA"/>
</dbReference>
<organism evidence="2">
    <name type="scientific">Methanobacterium veterum</name>
    <dbReference type="NCBI Taxonomy" id="408577"/>
    <lineage>
        <taxon>Archaea</taxon>
        <taxon>Methanobacteriati</taxon>
        <taxon>Methanobacteriota</taxon>
        <taxon>Methanomada group</taxon>
        <taxon>Methanobacteria</taxon>
        <taxon>Methanobacteriales</taxon>
        <taxon>Methanobacteriaceae</taxon>
        <taxon>Methanobacterium</taxon>
    </lineage>
</organism>
<dbReference type="Proteomes" id="UP001074446">
    <property type="component" value="Unassembled WGS sequence"/>
</dbReference>
<name>A0A9E5DKQ5_9EURY</name>
<evidence type="ECO:0000313" key="2">
    <source>
        <dbReference type="EMBL" id="MCZ3372794.1"/>
    </source>
</evidence>
<dbReference type="InterPro" id="IPR007607">
    <property type="entry name" value="BacA/B"/>
</dbReference>
<dbReference type="PANTHER" id="PTHR35024">
    <property type="entry name" value="HYPOTHETICAL CYTOSOLIC PROTEIN"/>
    <property type="match status" value="1"/>
</dbReference>
<dbReference type="PANTHER" id="PTHR35024:SF4">
    <property type="entry name" value="POLYMER-FORMING CYTOSKELETAL PROTEIN"/>
    <property type="match status" value="1"/>
</dbReference>
<sequence length="260" mass="27755">MEKVKDLKIYGSGSSSGGEYNKIRIMGEGRINGDINCTDLKISGEGTVEGNLKAVNNVSVMGEGMLDGNVDCTDFKVNGECGVDGSLKSEGKVTIRGEADVKGNLKAQKVKVQGELEVNGELFADEVKITGNISSGGDCNAEIFTVEGGLTIDGLLNADIVKINLYWPCKVHEIGGSEITVKKSGKLSFLGLKLIVTPGRQNELTADIIEGDRVYLENTTAKVVRGTDIIIGSGCKIELVEFTNSFKQDEKSDVITNKKI</sequence>
<accession>A0A9E5DKQ5</accession>
<gene>
    <name evidence="2" type="ORF">O3H35_09110</name>
    <name evidence="1" type="ORF">O3H54_03990</name>
</gene>
<dbReference type="Proteomes" id="UP001068021">
    <property type="component" value="Unassembled WGS sequence"/>
</dbReference>
<dbReference type="RefSeq" id="WP_048080334.1">
    <property type="nucleotide sequence ID" value="NZ_JAPVER010000018.1"/>
</dbReference>
<dbReference type="AlphaFoldDB" id="A0A9E5DKQ5"/>